<dbReference type="PANTHER" id="PTHR46797">
    <property type="entry name" value="HTH-TYPE TRANSCRIPTIONAL REGULATOR"/>
    <property type="match status" value="1"/>
</dbReference>
<sequence>METNSVVAGNVRRFRRERELSLGELAKRAGLSKQTLSKIEAGEGNPTVSTLEMICQGLGVRLGAVLATYGSNVRLMRAADLSGQDHPLGTEFSLDRVYGTGYVETGIYQVTPGQITKIAPHSRGTLHQVYVISGHLRISGEIESVDVSTGDYFRFPGDITHHYEALGQSATVHLTTTAPQVAQFKPLH</sequence>
<comment type="caution">
    <text evidence="3">The sequence shown here is derived from an EMBL/GenBank/DDBJ whole genome shotgun (WGS) entry which is preliminary data.</text>
</comment>
<evidence type="ECO:0000259" key="2">
    <source>
        <dbReference type="PROSITE" id="PS50943"/>
    </source>
</evidence>
<proteinExistence type="predicted"/>
<dbReference type="SMART" id="SM00530">
    <property type="entry name" value="HTH_XRE"/>
    <property type="match status" value="1"/>
</dbReference>
<dbReference type="InterPro" id="IPR010982">
    <property type="entry name" value="Lambda_DNA-bd_dom_sf"/>
</dbReference>
<dbReference type="InterPro" id="IPR050807">
    <property type="entry name" value="TransReg_Diox_bact_type"/>
</dbReference>
<accession>A0ABS4XL64</accession>
<dbReference type="CDD" id="cd00093">
    <property type="entry name" value="HTH_XRE"/>
    <property type="match status" value="1"/>
</dbReference>
<evidence type="ECO:0000313" key="3">
    <source>
        <dbReference type="EMBL" id="MBP2397244.1"/>
    </source>
</evidence>
<dbReference type="Gene3D" id="1.10.260.40">
    <property type="entry name" value="lambda repressor-like DNA-binding domains"/>
    <property type="match status" value="1"/>
</dbReference>
<name>A0ABS4XL64_GLUPR</name>
<dbReference type="EMBL" id="JAGIOJ010000001">
    <property type="protein sequence ID" value="MBP2397244.1"/>
    <property type="molecule type" value="Genomic_DNA"/>
</dbReference>
<dbReference type="Pfam" id="PF01381">
    <property type="entry name" value="HTH_3"/>
    <property type="match status" value="1"/>
</dbReference>
<protein>
    <submittedName>
        <fullName evidence="3">Transcriptional regulator with XRE-family HTH domain</fullName>
    </submittedName>
</protein>
<dbReference type="SUPFAM" id="SSF51182">
    <property type="entry name" value="RmlC-like cupins"/>
    <property type="match status" value="1"/>
</dbReference>
<keyword evidence="1" id="KW-0238">DNA-binding</keyword>
<reference evidence="3 4" key="1">
    <citation type="submission" date="2021-03" db="EMBL/GenBank/DDBJ databases">
        <title>Sequencing the genomes of 1000 actinobacteria strains.</title>
        <authorList>
            <person name="Klenk H.-P."/>
        </authorList>
    </citation>
    <scope>NUCLEOTIDE SEQUENCE [LARGE SCALE GENOMIC DNA]</scope>
    <source>
        <strain evidence="3 4">DSM 20168</strain>
    </source>
</reference>
<dbReference type="Pfam" id="PF07883">
    <property type="entry name" value="Cupin_2"/>
    <property type="match status" value="1"/>
</dbReference>
<dbReference type="Gene3D" id="2.60.120.10">
    <property type="entry name" value="Jelly Rolls"/>
    <property type="match status" value="1"/>
</dbReference>
<dbReference type="SUPFAM" id="SSF47413">
    <property type="entry name" value="lambda repressor-like DNA-binding domains"/>
    <property type="match status" value="1"/>
</dbReference>
<dbReference type="InterPro" id="IPR011051">
    <property type="entry name" value="RmlC_Cupin_sf"/>
</dbReference>
<feature type="domain" description="HTH cro/C1-type" evidence="2">
    <location>
        <begin position="11"/>
        <end position="65"/>
    </location>
</feature>
<dbReference type="InterPro" id="IPR001387">
    <property type="entry name" value="Cro/C1-type_HTH"/>
</dbReference>
<dbReference type="InterPro" id="IPR014710">
    <property type="entry name" value="RmlC-like_jellyroll"/>
</dbReference>
<dbReference type="PROSITE" id="PS50943">
    <property type="entry name" value="HTH_CROC1"/>
    <property type="match status" value="1"/>
</dbReference>
<dbReference type="PANTHER" id="PTHR46797:SF1">
    <property type="entry name" value="METHYLPHOSPHONATE SYNTHASE"/>
    <property type="match status" value="1"/>
</dbReference>
<evidence type="ECO:0000256" key="1">
    <source>
        <dbReference type="ARBA" id="ARBA00023125"/>
    </source>
</evidence>
<gene>
    <name evidence="3" type="ORF">JOF39_000325</name>
</gene>
<dbReference type="InterPro" id="IPR013096">
    <property type="entry name" value="Cupin_2"/>
</dbReference>
<organism evidence="3 4">
    <name type="scientific">Glutamicibacter protophormiae</name>
    <name type="common">Brevibacterium protophormiae</name>
    <dbReference type="NCBI Taxonomy" id="37930"/>
    <lineage>
        <taxon>Bacteria</taxon>
        <taxon>Bacillati</taxon>
        <taxon>Actinomycetota</taxon>
        <taxon>Actinomycetes</taxon>
        <taxon>Micrococcales</taxon>
        <taxon>Micrococcaceae</taxon>
        <taxon>Glutamicibacter</taxon>
    </lineage>
</organism>
<evidence type="ECO:0000313" key="4">
    <source>
        <dbReference type="Proteomes" id="UP001195422"/>
    </source>
</evidence>
<dbReference type="Proteomes" id="UP001195422">
    <property type="component" value="Unassembled WGS sequence"/>
</dbReference>
<keyword evidence="4" id="KW-1185">Reference proteome</keyword>
<dbReference type="RefSeq" id="WP_188947359.1">
    <property type="nucleotide sequence ID" value="NZ_BMPH01000002.1"/>
</dbReference>